<dbReference type="RefSeq" id="WP_306930294.1">
    <property type="nucleotide sequence ID" value="NZ_JAUTBL010000002.1"/>
</dbReference>
<feature type="transmembrane region" description="Helical" evidence="2">
    <location>
        <begin position="54"/>
        <end position="78"/>
    </location>
</feature>
<dbReference type="EMBL" id="JAUTBL010000002">
    <property type="protein sequence ID" value="MDQ1184627.1"/>
    <property type="molecule type" value="Genomic_DNA"/>
</dbReference>
<feature type="transmembrane region" description="Helical" evidence="2">
    <location>
        <begin position="388"/>
        <end position="412"/>
    </location>
</feature>
<dbReference type="Proteomes" id="UP001224781">
    <property type="component" value="Unassembled WGS sequence"/>
</dbReference>
<keyword evidence="4" id="KW-1185">Reference proteome</keyword>
<evidence type="ECO:0000313" key="3">
    <source>
        <dbReference type="EMBL" id="MDQ1184627.1"/>
    </source>
</evidence>
<keyword evidence="2" id="KW-1133">Transmembrane helix</keyword>
<dbReference type="PANTHER" id="PTHR32309">
    <property type="entry name" value="TYROSINE-PROTEIN KINASE"/>
    <property type="match status" value="1"/>
</dbReference>
<dbReference type="PANTHER" id="PTHR32309:SF13">
    <property type="entry name" value="FERRIC ENTEROBACTIN TRANSPORT PROTEIN FEPE"/>
    <property type="match status" value="1"/>
</dbReference>
<accession>A0ABU0UI58</accession>
<keyword evidence="2" id="KW-0472">Membrane</keyword>
<keyword evidence="2" id="KW-0812">Transmembrane</keyword>
<protein>
    <submittedName>
        <fullName evidence="3">Capsular polysaccharide transport system permease protein</fullName>
    </submittedName>
</protein>
<evidence type="ECO:0000313" key="4">
    <source>
        <dbReference type="Proteomes" id="UP001224781"/>
    </source>
</evidence>
<gene>
    <name evidence="3" type="ORF">QE408_001770</name>
</gene>
<feature type="coiled-coil region" evidence="1">
    <location>
        <begin position="225"/>
        <end position="317"/>
    </location>
</feature>
<organism evidence="3 4">
    <name type="scientific">Agrobacterium larrymoorei</name>
    <dbReference type="NCBI Taxonomy" id="160699"/>
    <lineage>
        <taxon>Bacteria</taxon>
        <taxon>Pseudomonadati</taxon>
        <taxon>Pseudomonadota</taxon>
        <taxon>Alphaproteobacteria</taxon>
        <taxon>Hyphomicrobiales</taxon>
        <taxon>Rhizobiaceae</taxon>
        <taxon>Rhizobium/Agrobacterium group</taxon>
        <taxon>Agrobacterium</taxon>
    </lineage>
</organism>
<dbReference type="InterPro" id="IPR050445">
    <property type="entry name" value="Bact_polysacc_biosynth/exp"/>
</dbReference>
<reference evidence="3 4" key="1">
    <citation type="submission" date="2023-07" db="EMBL/GenBank/DDBJ databases">
        <title>Functional and genomic diversity of the sorghum phyllosphere microbiome.</title>
        <authorList>
            <person name="Shade A."/>
        </authorList>
    </citation>
    <scope>NUCLEOTIDE SEQUENCE [LARGE SCALE GENOMIC DNA]</scope>
    <source>
        <strain evidence="3 4">SORGH_AS_1126</strain>
    </source>
</reference>
<evidence type="ECO:0000256" key="1">
    <source>
        <dbReference type="SAM" id="Coils"/>
    </source>
</evidence>
<name>A0ABU0UI58_9HYPH</name>
<proteinExistence type="predicted"/>
<evidence type="ECO:0000256" key="2">
    <source>
        <dbReference type="SAM" id="Phobius"/>
    </source>
</evidence>
<comment type="caution">
    <text evidence="3">The sequence shown here is derived from an EMBL/GenBank/DDBJ whole genome shotgun (WGS) entry which is preliminary data.</text>
</comment>
<keyword evidence="1" id="KW-0175">Coiled coil</keyword>
<sequence length="416" mass="45254">MRNVFVRDVELRKAAAPEKREGSPPLARDDRGIQVISRRIVEKATIVKRYKSRYLSLLPVSFFLFVILLPSIYGAYLIGVASPRYETEFRATVKSAQSSQGGLSMLLGLGLGGQSATDNDANAIVQYLKSASALDDIGEAIDLRSKFSASSIDFFSRLEADSTTEELLRYWKTVIKADFEHSTSTITVRVEAFSPEDSLLIAQAALAKSEALINKMSDQARRELVSFSEREVKAAEERLAKASSELTLVMDQTGTLNPEMSAQSLTSSATRLRDELSKLNATLTLQKTTMSESAPPVIQTKARISAAEQELKKLNDLITGSGEHGKALSASLTAFTLAETERGFAEKAYQGALASLETAKLDASRRQAYLATIVAPHLAQEESFPRPLLATATAALLSLLGWVIAVVTGYAIKEHL</sequence>